<feature type="signal peptide" evidence="1">
    <location>
        <begin position="1"/>
        <end position="17"/>
    </location>
</feature>
<evidence type="ECO:0000313" key="3">
    <source>
        <dbReference type="Proteomes" id="UP001642484"/>
    </source>
</evidence>
<dbReference type="PROSITE" id="PS51257">
    <property type="entry name" value="PROKAR_LIPOPROTEIN"/>
    <property type="match status" value="1"/>
</dbReference>
<keyword evidence="3" id="KW-1185">Reference proteome</keyword>
<evidence type="ECO:0000256" key="1">
    <source>
        <dbReference type="SAM" id="SignalP"/>
    </source>
</evidence>
<accession>A0ABP0HC47</accession>
<proteinExistence type="predicted"/>
<sequence length="94" mass="10175">MSFLRLSLLLCAASASASCVITAQVCQNFPDFSRTQFRDLLGELNLGSAGSEAVCLKRAEDFHHWCGNNASTSVASTFMLDKTQFYDPSDSSKG</sequence>
<organism evidence="2 3">
    <name type="scientific">Durusdinium trenchii</name>
    <dbReference type="NCBI Taxonomy" id="1381693"/>
    <lineage>
        <taxon>Eukaryota</taxon>
        <taxon>Sar</taxon>
        <taxon>Alveolata</taxon>
        <taxon>Dinophyceae</taxon>
        <taxon>Suessiales</taxon>
        <taxon>Symbiodiniaceae</taxon>
        <taxon>Durusdinium</taxon>
    </lineage>
</organism>
<protein>
    <recommendedName>
        <fullName evidence="4">Secreted protein</fullName>
    </recommendedName>
</protein>
<evidence type="ECO:0000313" key="2">
    <source>
        <dbReference type="EMBL" id="CAK8987607.1"/>
    </source>
</evidence>
<evidence type="ECO:0008006" key="4">
    <source>
        <dbReference type="Google" id="ProtNLM"/>
    </source>
</evidence>
<dbReference type="EMBL" id="CAXAMN010000303">
    <property type="protein sequence ID" value="CAK8987607.1"/>
    <property type="molecule type" value="Genomic_DNA"/>
</dbReference>
<comment type="caution">
    <text evidence="2">The sequence shown here is derived from an EMBL/GenBank/DDBJ whole genome shotgun (WGS) entry which is preliminary data.</text>
</comment>
<keyword evidence="1" id="KW-0732">Signal</keyword>
<gene>
    <name evidence="2" type="ORF">CCMP2556_LOCUS939</name>
</gene>
<dbReference type="Proteomes" id="UP001642484">
    <property type="component" value="Unassembled WGS sequence"/>
</dbReference>
<reference evidence="2 3" key="1">
    <citation type="submission" date="2024-02" db="EMBL/GenBank/DDBJ databases">
        <authorList>
            <person name="Chen Y."/>
            <person name="Shah S."/>
            <person name="Dougan E. K."/>
            <person name="Thang M."/>
            <person name="Chan C."/>
        </authorList>
    </citation>
    <scope>NUCLEOTIDE SEQUENCE [LARGE SCALE GENOMIC DNA]</scope>
</reference>
<feature type="chain" id="PRO_5046217177" description="Secreted protein" evidence="1">
    <location>
        <begin position="18"/>
        <end position="94"/>
    </location>
</feature>
<name>A0ABP0HC47_9DINO</name>